<evidence type="ECO:0000313" key="2">
    <source>
        <dbReference type="EMBL" id="PIO65551.1"/>
    </source>
</evidence>
<dbReference type="SUPFAM" id="SSF57362">
    <property type="entry name" value="BPTI-like"/>
    <property type="match status" value="1"/>
</dbReference>
<organism evidence="2 3">
    <name type="scientific">Teladorsagia circumcincta</name>
    <name type="common">Brown stomach worm</name>
    <name type="synonym">Ostertagia circumcincta</name>
    <dbReference type="NCBI Taxonomy" id="45464"/>
    <lineage>
        <taxon>Eukaryota</taxon>
        <taxon>Metazoa</taxon>
        <taxon>Ecdysozoa</taxon>
        <taxon>Nematoda</taxon>
        <taxon>Chromadorea</taxon>
        <taxon>Rhabditida</taxon>
        <taxon>Rhabditina</taxon>
        <taxon>Rhabditomorpha</taxon>
        <taxon>Strongyloidea</taxon>
        <taxon>Trichostrongylidae</taxon>
        <taxon>Teladorsagia</taxon>
    </lineage>
</organism>
<dbReference type="InterPro" id="IPR053014">
    <property type="entry name" value="Cuticle_assoc_divergent"/>
</dbReference>
<proteinExistence type="predicted"/>
<name>A0A2G9U5I1_TELCI</name>
<sequence length="318" mass="33550">MWFYDQTQRKCNQFAYNGCGGTANRFTSRKACVSTCVSSSLSGSCPRGMTPLIEDGDSVVKACTLNVMSTCPPSASCVRSTTNQPICCQTVTSCPDNRTPYVIPGSTSVVACNADADDCPGGNACVESSSVPGFHMCCSTTGSVSRRPPSGFGSARKEPNTLAALIKSISPCPAQLTSNGQTCTVNAIGDCPRNYLCFRDAGYEHGSCCRTGPPKCSMKQYVPIFVSGTQVQICQTDLGGCPRDSRCMTSNIPKVSICCQLYGPRSITSSGGNNIMARPLAQPKCKNGNQPFTSGGDVQACNFEHSDCPAGYKYANMS</sequence>
<dbReference type="Proteomes" id="UP000230423">
    <property type="component" value="Unassembled WGS sequence"/>
</dbReference>
<reference evidence="2 3" key="1">
    <citation type="submission" date="2015-09" db="EMBL/GenBank/DDBJ databases">
        <title>Draft genome of the parasitic nematode Teladorsagia circumcincta isolate WARC Sus (inbred).</title>
        <authorList>
            <person name="Mitreva M."/>
        </authorList>
    </citation>
    <scope>NUCLEOTIDE SEQUENCE [LARGE SCALE GENOMIC DNA]</scope>
    <source>
        <strain evidence="2 3">S</strain>
    </source>
</reference>
<dbReference type="PROSITE" id="PS50279">
    <property type="entry name" value="BPTI_KUNITZ_2"/>
    <property type="match status" value="1"/>
</dbReference>
<dbReference type="InterPro" id="IPR020901">
    <property type="entry name" value="Prtase_inh_Kunz-CS"/>
</dbReference>
<protein>
    <submittedName>
        <fullName evidence="2">Kunitz/Bovine pancreatic trypsin inhibitor domain protein</fullName>
    </submittedName>
</protein>
<keyword evidence="3" id="KW-1185">Reference proteome</keyword>
<feature type="domain" description="BPTI/Kunitz inhibitor" evidence="1">
    <location>
        <begin position="1"/>
        <end position="36"/>
    </location>
</feature>
<dbReference type="PANTHER" id="PTHR46339:SF6">
    <property type="entry name" value="BPTI_KUNITZ INHIBITOR DOMAIN-CONTAINING PROTEIN"/>
    <property type="match status" value="1"/>
</dbReference>
<accession>A0A2G9U5I1</accession>
<dbReference type="InterPro" id="IPR028150">
    <property type="entry name" value="Lustrin_cystein"/>
</dbReference>
<dbReference type="InterPro" id="IPR036880">
    <property type="entry name" value="Kunitz_BPTI_sf"/>
</dbReference>
<evidence type="ECO:0000259" key="1">
    <source>
        <dbReference type="PROSITE" id="PS50279"/>
    </source>
</evidence>
<dbReference type="InterPro" id="IPR006150">
    <property type="entry name" value="Cys_repeat_1"/>
</dbReference>
<dbReference type="AlphaFoldDB" id="A0A2G9U5I1"/>
<dbReference type="PROSITE" id="PS00280">
    <property type="entry name" value="BPTI_KUNITZ_1"/>
    <property type="match status" value="1"/>
</dbReference>
<gene>
    <name evidence="2" type="ORF">TELCIR_12770</name>
</gene>
<dbReference type="Pfam" id="PF00014">
    <property type="entry name" value="Kunitz_BPTI"/>
    <property type="match status" value="1"/>
</dbReference>
<dbReference type="InterPro" id="IPR002223">
    <property type="entry name" value="Kunitz_BPTI"/>
</dbReference>
<dbReference type="PANTHER" id="PTHR46339">
    <property type="entry name" value="PROTEIN CBG15282-RELATED"/>
    <property type="match status" value="1"/>
</dbReference>
<dbReference type="Pfam" id="PF14625">
    <property type="entry name" value="Lustrin_cystein"/>
    <property type="match status" value="4"/>
</dbReference>
<dbReference type="EMBL" id="KZ348916">
    <property type="protein sequence ID" value="PIO65551.1"/>
    <property type="molecule type" value="Genomic_DNA"/>
</dbReference>
<dbReference type="OrthoDB" id="5950222at2759"/>
<dbReference type="SMART" id="SM00289">
    <property type="entry name" value="WR1"/>
    <property type="match status" value="5"/>
</dbReference>
<evidence type="ECO:0000313" key="3">
    <source>
        <dbReference type="Proteomes" id="UP000230423"/>
    </source>
</evidence>
<dbReference type="Gene3D" id="4.10.410.10">
    <property type="entry name" value="Pancreatic trypsin inhibitor Kunitz domain"/>
    <property type="match status" value="1"/>
</dbReference>
<dbReference type="SMART" id="SM00131">
    <property type="entry name" value="KU"/>
    <property type="match status" value="1"/>
</dbReference>
<dbReference type="GO" id="GO:0004867">
    <property type="term" value="F:serine-type endopeptidase inhibitor activity"/>
    <property type="evidence" value="ECO:0007669"/>
    <property type="project" value="InterPro"/>
</dbReference>